<dbReference type="OrthoDB" id="9810005at2"/>
<dbReference type="SUPFAM" id="SSF51556">
    <property type="entry name" value="Metallo-dependent hydrolases"/>
    <property type="match status" value="1"/>
</dbReference>
<evidence type="ECO:0000256" key="2">
    <source>
        <dbReference type="ARBA" id="ARBA00022723"/>
    </source>
</evidence>
<feature type="binding site" evidence="4">
    <location>
        <position position="7"/>
    </location>
    <ligand>
        <name>a divalent metal cation</name>
        <dbReference type="ChEBI" id="CHEBI:60240"/>
        <label>1</label>
    </ligand>
</feature>
<dbReference type="NCBIfam" id="TIGR00010">
    <property type="entry name" value="YchF/TatD family DNA exonuclease"/>
    <property type="match status" value="1"/>
</dbReference>
<evidence type="ECO:0000256" key="1">
    <source>
        <dbReference type="ARBA" id="ARBA00009275"/>
    </source>
</evidence>
<dbReference type="EMBL" id="CP036274">
    <property type="protein sequence ID" value="QDU28475.1"/>
    <property type="molecule type" value="Genomic_DNA"/>
</dbReference>
<dbReference type="InterPro" id="IPR018228">
    <property type="entry name" value="DNase_TatD-rel_CS"/>
</dbReference>
<organism evidence="5 6">
    <name type="scientific">Anatilimnocola aggregata</name>
    <dbReference type="NCBI Taxonomy" id="2528021"/>
    <lineage>
        <taxon>Bacteria</taxon>
        <taxon>Pseudomonadati</taxon>
        <taxon>Planctomycetota</taxon>
        <taxon>Planctomycetia</taxon>
        <taxon>Pirellulales</taxon>
        <taxon>Pirellulaceae</taxon>
        <taxon>Anatilimnocola</taxon>
    </lineage>
</organism>
<dbReference type="PIRSF" id="PIRSF005902">
    <property type="entry name" value="DNase_TatD"/>
    <property type="match status" value="1"/>
</dbReference>
<dbReference type="RefSeq" id="WP_145090826.1">
    <property type="nucleotide sequence ID" value="NZ_CP036274.1"/>
</dbReference>
<dbReference type="AlphaFoldDB" id="A0A517YE13"/>
<keyword evidence="2 4" id="KW-0479">Metal-binding</keyword>
<dbReference type="CDD" id="cd01310">
    <property type="entry name" value="TatD_DNAse"/>
    <property type="match status" value="1"/>
</dbReference>
<feature type="binding site" evidence="4">
    <location>
        <position position="206"/>
    </location>
    <ligand>
        <name>a divalent metal cation</name>
        <dbReference type="ChEBI" id="CHEBI:60240"/>
        <label>1</label>
    </ligand>
</feature>
<dbReference type="PANTHER" id="PTHR46124:SF2">
    <property type="entry name" value="D-AMINOACYL-TRNA DEACYLASE"/>
    <property type="match status" value="1"/>
</dbReference>
<accession>A0A517YE13</accession>
<feature type="binding site" evidence="4">
    <location>
        <position position="94"/>
    </location>
    <ligand>
        <name>a divalent metal cation</name>
        <dbReference type="ChEBI" id="CHEBI:60240"/>
        <label>1</label>
    </ligand>
</feature>
<dbReference type="Proteomes" id="UP000315017">
    <property type="component" value="Chromosome"/>
</dbReference>
<dbReference type="PANTHER" id="PTHR46124">
    <property type="entry name" value="D-AMINOACYL-TRNA DEACYLASE"/>
    <property type="match status" value="1"/>
</dbReference>
<evidence type="ECO:0000313" key="5">
    <source>
        <dbReference type="EMBL" id="QDU28475.1"/>
    </source>
</evidence>
<keyword evidence="3 5" id="KW-0378">Hydrolase</keyword>
<dbReference type="EC" id="3.1.21.-" evidence="5"/>
<proteinExistence type="inferred from homology"/>
<evidence type="ECO:0000256" key="4">
    <source>
        <dbReference type="PIRSR" id="PIRSR005902-1"/>
    </source>
</evidence>
<dbReference type="InterPro" id="IPR015991">
    <property type="entry name" value="TatD/YcfH-like"/>
</dbReference>
<dbReference type="GO" id="GO:0046872">
    <property type="term" value="F:metal ion binding"/>
    <property type="evidence" value="ECO:0007669"/>
    <property type="project" value="UniProtKB-KW"/>
</dbReference>
<feature type="binding site" evidence="4">
    <location>
        <position position="130"/>
    </location>
    <ligand>
        <name>a divalent metal cation</name>
        <dbReference type="ChEBI" id="CHEBI:60240"/>
        <label>2</label>
    </ligand>
</feature>
<evidence type="ECO:0000313" key="6">
    <source>
        <dbReference type="Proteomes" id="UP000315017"/>
    </source>
</evidence>
<name>A0A517YE13_9BACT</name>
<feature type="binding site" evidence="4">
    <location>
        <position position="156"/>
    </location>
    <ligand>
        <name>a divalent metal cation</name>
        <dbReference type="ChEBI" id="CHEBI:60240"/>
        <label>2</label>
    </ligand>
</feature>
<dbReference type="GO" id="GO:0005829">
    <property type="term" value="C:cytosol"/>
    <property type="evidence" value="ECO:0007669"/>
    <property type="project" value="TreeGrafter"/>
</dbReference>
<dbReference type="PROSITE" id="PS01091">
    <property type="entry name" value="TATD_3"/>
    <property type="match status" value="1"/>
</dbReference>
<dbReference type="InterPro" id="IPR001130">
    <property type="entry name" value="TatD-like"/>
</dbReference>
<dbReference type="InterPro" id="IPR032466">
    <property type="entry name" value="Metal_Hydrolase"/>
</dbReference>
<evidence type="ECO:0000256" key="3">
    <source>
        <dbReference type="ARBA" id="ARBA00022801"/>
    </source>
</evidence>
<protein>
    <submittedName>
        <fullName evidence="5">Putative deoxyribonuclease YcfH</fullName>
        <ecNumber evidence="5">3.1.21.-</ecNumber>
    </submittedName>
</protein>
<dbReference type="Gene3D" id="3.20.20.140">
    <property type="entry name" value="Metal-dependent hydrolases"/>
    <property type="match status" value="1"/>
</dbReference>
<reference evidence="5 6" key="1">
    <citation type="submission" date="2019-02" db="EMBL/GenBank/DDBJ databases">
        <title>Deep-cultivation of Planctomycetes and their phenomic and genomic characterization uncovers novel biology.</title>
        <authorList>
            <person name="Wiegand S."/>
            <person name="Jogler M."/>
            <person name="Boedeker C."/>
            <person name="Pinto D."/>
            <person name="Vollmers J."/>
            <person name="Rivas-Marin E."/>
            <person name="Kohn T."/>
            <person name="Peeters S.H."/>
            <person name="Heuer A."/>
            <person name="Rast P."/>
            <person name="Oberbeckmann S."/>
            <person name="Bunk B."/>
            <person name="Jeske O."/>
            <person name="Meyerdierks A."/>
            <person name="Storesund J.E."/>
            <person name="Kallscheuer N."/>
            <person name="Luecker S."/>
            <person name="Lage O.M."/>
            <person name="Pohl T."/>
            <person name="Merkel B.J."/>
            <person name="Hornburger P."/>
            <person name="Mueller R.-W."/>
            <person name="Bruemmer F."/>
            <person name="Labrenz M."/>
            <person name="Spormann A.M."/>
            <person name="Op den Camp H."/>
            <person name="Overmann J."/>
            <person name="Amann R."/>
            <person name="Jetten M.S.M."/>
            <person name="Mascher T."/>
            <person name="Medema M.H."/>
            <person name="Devos D.P."/>
            <person name="Kaster A.-K."/>
            <person name="Ovreas L."/>
            <person name="Rohde M."/>
            <person name="Galperin M.Y."/>
            <person name="Jogler C."/>
        </authorList>
    </citation>
    <scope>NUCLEOTIDE SEQUENCE [LARGE SCALE GENOMIC DNA]</scope>
    <source>
        <strain evidence="5 6">ETA_A8</strain>
    </source>
</reference>
<dbReference type="GO" id="GO:0004536">
    <property type="term" value="F:DNA nuclease activity"/>
    <property type="evidence" value="ECO:0007669"/>
    <property type="project" value="InterPro"/>
</dbReference>
<keyword evidence="6" id="KW-1185">Reference proteome</keyword>
<dbReference type="KEGG" id="aagg:ETAA8_35760"/>
<comment type="similarity">
    <text evidence="1">Belongs to the metallo-dependent hydrolases superfamily. TatD-type hydrolase family.</text>
</comment>
<sequence>MELYDTHAHLFDPQLAVDTAGVIDRAKSAGVTRILAVGTSADSSAQCYDLARQFPLVIRSSAGIHPNHAAEALPGDWARIEQLSHQPEVVALGETGLDLYWKDCPLELQQDYFERHIRLSQQTGLPLVIHLRETFAEILAMLQEARSRGALRGVMHSFTGTSEQAAEFLKLGMHISFAGMLTFKKSADLRAVAATIPADRLLVETDSPYLTPHPFRSQRPNEPRLVIHTAECLAESRGVSLPDLAALTTANALRLFSRG</sequence>
<feature type="binding site" evidence="4">
    <location>
        <position position="9"/>
    </location>
    <ligand>
        <name>a divalent metal cation</name>
        <dbReference type="ChEBI" id="CHEBI:60240"/>
        <label>1</label>
    </ligand>
</feature>
<dbReference type="Pfam" id="PF01026">
    <property type="entry name" value="TatD_DNase"/>
    <property type="match status" value="1"/>
</dbReference>
<gene>
    <name evidence="5" type="primary">ycfH</name>
    <name evidence="5" type="ORF">ETAA8_35760</name>
</gene>
<dbReference type="GO" id="GO:0016788">
    <property type="term" value="F:hydrolase activity, acting on ester bonds"/>
    <property type="evidence" value="ECO:0007669"/>
    <property type="project" value="InterPro"/>
</dbReference>
<dbReference type="FunFam" id="3.20.20.140:FF:000005">
    <property type="entry name" value="TatD family hydrolase"/>
    <property type="match status" value="1"/>
</dbReference>